<organism evidence="1 2">
    <name type="scientific">Xenorhabdus santafensis</name>
    <dbReference type="NCBI Taxonomy" id="2582833"/>
    <lineage>
        <taxon>Bacteria</taxon>
        <taxon>Pseudomonadati</taxon>
        <taxon>Pseudomonadota</taxon>
        <taxon>Gammaproteobacteria</taxon>
        <taxon>Enterobacterales</taxon>
        <taxon>Morganellaceae</taxon>
        <taxon>Xenorhabdus</taxon>
    </lineage>
</organism>
<proteinExistence type="predicted"/>
<evidence type="ECO:0000313" key="2">
    <source>
        <dbReference type="Proteomes" id="UP001271890"/>
    </source>
</evidence>
<accession>A0ABU4S5F7</accession>
<evidence type="ECO:0000313" key="1">
    <source>
        <dbReference type="EMBL" id="MDX7986327.1"/>
    </source>
</evidence>
<sequence>MLKKSNSLNFIQPKKDKTQTRYESKSFESIPQSSLSFFNNPNCMSSYSVYNMRVKEVSYQEAKQAIFIIEESIMKQGWFSHIKDFKNGKDDIEDKEEKTSQDLWNLRCYLTKDILNDIKQSLPEGNQNYNAPNVAYVICYMGVSPIGIMVVTLEEEEEDGYLVYPEVNYIVTHPGVKNCAYLLMEKAVKISYEWGCYGKLKLIPATDELSGTYQRMGFKPYDNGRDLMVLNPKDSPVWTKINTYESFPPRKIKKYKMTC</sequence>
<gene>
    <name evidence="1" type="ORF">FE392_03110</name>
</gene>
<dbReference type="Proteomes" id="UP001271890">
    <property type="component" value="Unassembled WGS sequence"/>
</dbReference>
<keyword evidence="2" id="KW-1185">Reference proteome</keyword>
<evidence type="ECO:0008006" key="3">
    <source>
        <dbReference type="Google" id="ProtNLM"/>
    </source>
</evidence>
<comment type="caution">
    <text evidence="1">The sequence shown here is derived from an EMBL/GenBank/DDBJ whole genome shotgun (WGS) entry which is preliminary data.</text>
</comment>
<name>A0ABU4S5F7_9GAMM</name>
<dbReference type="RefSeq" id="WP_319928771.1">
    <property type="nucleotide sequence ID" value="NZ_VCDN01000012.1"/>
</dbReference>
<protein>
    <recommendedName>
        <fullName evidence="3">N-acetyltransferase domain-containing protein</fullName>
    </recommendedName>
</protein>
<reference evidence="2" key="1">
    <citation type="journal article" date="2024" name="Toxins">
        <title>Genome Sequence Analysis of Native Xenorhabdus Strains Isolated from Entomopathogenic Nematodes in Argentina.</title>
        <authorList>
            <person name="Palma L."/>
            <person name="Frizzo L."/>
            <person name="Kaiser S."/>
            <person name="Berry C."/>
            <person name="Caballero P."/>
            <person name="Bode H.B."/>
            <person name="Del Valle E.E."/>
        </authorList>
    </citation>
    <scope>NUCLEOTIDE SEQUENCE [LARGE SCALE GENOMIC DNA]</scope>
    <source>
        <strain evidence="2">12</strain>
    </source>
</reference>
<dbReference type="EMBL" id="VCDN01000012">
    <property type="protein sequence ID" value="MDX7986327.1"/>
    <property type="molecule type" value="Genomic_DNA"/>
</dbReference>